<dbReference type="EMBL" id="FZOJ01000012">
    <property type="protein sequence ID" value="SNS52609.1"/>
    <property type="molecule type" value="Genomic_DNA"/>
</dbReference>
<feature type="transmembrane region" description="Helical" evidence="1">
    <location>
        <begin position="103"/>
        <end position="124"/>
    </location>
</feature>
<keyword evidence="1" id="KW-1133">Transmembrane helix</keyword>
<organism evidence="2 3">
    <name type="scientific">Anaerovirgula multivorans</name>
    <dbReference type="NCBI Taxonomy" id="312168"/>
    <lineage>
        <taxon>Bacteria</taxon>
        <taxon>Bacillati</taxon>
        <taxon>Bacillota</taxon>
        <taxon>Clostridia</taxon>
        <taxon>Peptostreptococcales</taxon>
        <taxon>Natronincolaceae</taxon>
        <taxon>Anaerovirgula</taxon>
    </lineage>
</organism>
<protein>
    <recommendedName>
        <fullName evidence="4">Permease</fullName>
    </recommendedName>
</protein>
<dbReference type="RefSeq" id="WP_089283356.1">
    <property type="nucleotide sequence ID" value="NZ_FZOJ01000012.1"/>
</dbReference>
<evidence type="ECO:0000313" key="2">
    <source>
        <dbReference type="EMBL" id="SNS52609.1"/>
    </source>
</evidence>
<reference evidence="3" key="1">
    <citation type="submission" date="2017-06" db="EMBL/GenBank/DDBJ databases">
        <authorList>
            <person name="Varghese N."/>
            <person name="Submissions S."/>
        </authorList>
    </citation>
    <scope>NUCLEOTIDE SEQUENCE [LARGE SCALE GENOMIC DNA]</scope>
    <source>
        <strain evidence="3">SCA</strain>
    </source>
</reference>
<proteinExistence type="predicted"/>
<keyword evidence="1" id="KW-0472">Membrane</keyword>
<feature type="transmembrane region" description="Helical" evidence="1">
    <location>
        <begin position="76"/>
        <end position="96"/>
    </location>
</feature>
<feature type="transmembrane region" description="Helical" evidence="1">
    <location>
        <begin position="136"/>
        <end position="158"/>
    </location>
</feature>
<evidence type="ECO:0008006" key="4">
    <source>
        <dbReference type="Google" id="ProtNLM"/>
    </source>
</evidence>
<accession>A0A239F6Q0</accession>
<keyword evidence="3" id="KW-1185">Reference proteome</keyword>
<keyword evidence="1" id="KW-0812">Transmembrane</keyword>
<dbReference type="AlphaFoldDB" id="A0A239F6Q0"/>
<name>A0A239F6Q0_9FIRM</name>
<sequence length="159" mass="17310">MFTYILYIITIIFLLLSFVKDRKKTALALKKARNSFLAVLPQFLAILFLVGVLLTLLDSGTLQSIIGTQSGVKGMIFTSIVGSVTLVPVFTVLPIVSQLLKNGAGLMQIAVFICTLTTVGFVTMPLEIKFFGTKAALLRNILAYLFSFIVAFIIGVILT</sequence>
<feature type="transmembrane region" description="Helical" evidence="1">
    <location>
        <begin position="35"/>
        <end position="56"/>
    </location>
</feature>
<evidence type="ECO:0000256" key="1">
    <source>
        <dbReference type="SAM" id="Phobius"/>
    </source>
</evidence>
<dbReference type="Proteomes" id="UP000198304">
    <property type="component" value="Unassembled WGS sequence"/>
</dbReference>
<dbReference type="OrthoDB" id="5465282at2"/>
<evidence type="ECO:0000313" key="3">
    <source>
        <dbReference type="Proteomes" id="UP000198304"/>
    </source>
</evidence>
<gene>
    <name evidence="2" type="ORF">SAMN05446037_101239</name>
</gene>
<feature type="transmembrane region" description="Helical" evidence="1">
    <location>
        <begin position="6"/>
        <end position="23"/>
    </location>
</feature>